<evidence type="ECO:0000256" key="2">
    <source>
        <dbReference type="SAM" id="Phobius"/>
    </source>
</evidence>
<dbReference type="EMBL" id="KZ819603">
    <property type="protein sequence ID" value="PWN35155.1"/>
    <property type="molecule type" value="Genomic_DNA"/>
</dbReference>
<feature type="signal peptide" evidence="3">
    <location>
        <begin position="1"/>
        <end position="21"/>
    </location>
</feature>
<feature type="compositionally biased region" description="Basic and acidic residues" evidence="1">
    <location>
        <begin position="529"/>
        <end position="546"/>
    </location>
</feature>
<gene>
    <name evidence="4" type="ORF">FA14DRAFT_178532</name>
</gene>
<evidence type="ECO:0000256" key="1">
    <source>
        <dbReference type="SAM" id="MobiDB-lite"/>
    </source>
</evidence>
<protein>
    <recommendedName>
        <fullName evidence="6">Fibronectin type-III domain-containing protein</fullName>
    </recommendedName>
</protein>
<keyword evidence="5" id="KW-1185">Reference proteome</keyword>
<evidence type="ECO:0008006" key="6">
    <source>
        <dbReference type="Google" id="ProtNLM"/>
    </source>
</evidence>
<dbReference type="STRING" id="1280837.A0A316VI12"/>
<keyword evidence="3" id="KW-0732">Signal</keyword>
<feature type="transmembrane region" description="Helical" evidence="2">
    <location>
        <begin position="281"/>
        <end position="304"/>
    </location>
</feature>
<proteinExistence type="predicted"/>
<evidence type="ECO:0000256" key="3">
    <source>
        <dbReference type="SAM" id="SignalP"/>
    </source>
</evidence>
<evidence type="ECO:0000313" key="5">
    <source>
        <dbReference type="Proteomes" id="UP000245771"/>
    </source>
</evidence>
<keyword evidence="2" id="KW-1133">Transmembrane helix</keyword>
<dbReference type="GeneID" id="37022636"/>
<evidence type="ECO:0000313" key="4">
    <source>
        <dbReference type="EMBL" id="PWN35155.1"/>
    </source>
</evidence>
<dbReference type="InParanoid" id="A0A316VI12"/>
<dbReference type="RefSeq" id="XP_025355457.1">
    <property type="nucleotide sequence ID" value="XM_025500855.1"/>
</dbReference>
<organism evidence="4 5">
    <name type="scientific">Meira miltonrushii</name>
    <dbReference type="NCBI Taxonomy" id="1280837"/>
    <lineage>
        <taxon>Eukaryota</taxon>
        <taxon>Fungi</taxon>
        <taxon>Dikarya</taxon>
        <taxon>Basidiomycota</taxon>
        <taxon>Ustilaginomycotina</taxon>
        <taxon>Exobasidiomycetes</taxon>
        <taxon>Exobasidiales</taxon>
        <taxon>Brachybasidiaceae</taxon>
        <taxon>Meira</taxon>
    </lineage>
</organism>
<keyword evidence="2" id="KW-0812">Transmembrane</keyword>
<keyword evidence="2" id="KW-0472">Membrane</keyword>
<feature type="chain" id="PRO_5016465869" description="Fibronectin type-III domain-containing protein" evidence="3">
    <location>
        <begin position="22"/>
        <end position="546"/>
    </location>
</feature>
<dbReference type="Proteomes" id="UP000245771">
    <property type="component" value="Unassembled WGS sequence"/>
</dbReference>
<dbReference type="AlphaFoldDB" id="A0A316VI12"/>
<feature type="compositionally biased region" description="Polar residues" evidence="1">
    <location>
        <begin position="485"/>
        <end position="503"/>
    </location>
</feature>
<accession>A0A316VI12</accession>
<name>A0A316VI12_9BASI</name>
<reference evidence="4 5" key="1">
    <citation type="journal article" date="2018" name="Mol. Biol. Evol.">
        <title>Broad Genomic Sampling Reveals a Smut Pathogenic Ancestry of the Fungal Clade Ustilaginomycotina.</title>
        <authorList>
            <person name="Kijpornyongpan T."/>
            <person name="Mondo S.J."/>
            <person name="Barry K."/>
            <person name="Sandor L."/>
            <person name="Lee J."/>
            <person name="Lipzen A."/>
            <person name="Pangilinan J."/>
            <person name="LaButti K."/>
            <person name="Hainaut M."/>
            <person name="Henrissat B."/>
            <person name="Grigoriev I.V."/>
            <person name="Spatafora J.W."/>
            <person name="Aime M.C."/>
        </authorList>
    </citation>
    <scope>NUCLEOTIDE SEQUENCE [LARGE SCALE GENOMIC DNA]</scope>
    <source>
        <strain evidence="4 5">MCA 3882</strain>
    </source>
</reference>
<dbReference type="OrthoDB" id="3350153at2759"/>
<feature type="region of interest" description="Disordered" evidence="1">
    <location>
        <begin position="485"/>
        <end position="546"/>
    </location>
</feature>
<sequence>MLHLILALFVSVSGFNHLVHASLKFTISHPQECITFNVTWKPDASAFPYSVYLLVINSPTISWRIDSNYQPNSSEITFQYVLPKIGQDFKSFIVAVVDNKGNGNNSEVFVPTTLNRLPSNCSDFILILLWRYAADTLSPNGTDPHVRPQCSVVHYYPVHPPFTGTGPFSISLVPVQDKPITVNVPKSATNSTSYFDYDSILPFKQGKQYYSFMSDALGSGSGGGGPLYTIRPSQIDSCTKNYFKLSNQNKTHALPVGSELTSFQDLAGAVTSASGGTKVVYLGNLLGGILSTLFGLLLVAFITYKVYCMIQKRRQQLNRMEDAQFVDLGESIYDQGQSTMKYSTMISPFPFGSDEATYAEHVNENRDAIGLRAMSKRERLTALGTSLGDKISIGLRRVPKSEALRFGSNNKVSLPNFNNDASQALLDDANELAGQSVPMQHGQNESQGNDVDESLQVRSGSVNTSATNPISTNVVMVENKLSTAEANMSSTHGISPTPNNPDQSAGADHESKVRQFPSFMYSSNQTTDSRYKEQFDAEPMERSRTL</sequence>